<feature type="binding site" evidence="8">
    <location>
        <position position="266"/>
    </location>
    <ligand>
        <name>Zn(2+)</name>
        <dbReference type="ChEBI" id="CHEBI:29105"/>
        <label>2</label>
        <note>catalytic</note>
    </ligand>
</feature>
<evidence type="ECO:0000313" key="9">
    <source>
        <dbReference type="EMBL" id="PPV14266.1"/>
    </source>
</evidence>
<evidence type="ECO:0000256" key="4">
    <source>
        <dbReference type="ARBA" id="ARBA00022723"/>
    </source>
</evidence>
<feature type="binding site" evidence="8">
    <location>
        <position position="63"/>
    </location>
    <ligand>
        <name>Zn(2+)</name>
        <dbReference type="ChEBI" id="CHEBI:29105"/>
        <label>1</label>
        <note>catalytic</note>
    </ligand>
</feature>
<feature type="active site" description="Proton acceptor" evidence="8">
    <location>
        <position position="65"/>
    </location>
</feature>
<evidence type="ECO:0000256" key="2">
    <source>
        <dbReference type="ARBA" id="ARBA00022694"/>
    </source>
</evidence>
<dbReference type="RefSeq" id="WP_027636507.1">
    <property type="nucleotide sequence ID" value="NZ_CANCWB010000001.1"/>
</dbReference>
<proteinExistence type="inferred from homology"/>
<dbReference type="EC" id="3.1.26.11" evidence="8"/>
<dbReference type="PANTHER" id="PTHR46018:SF2">
    <property type="entry name" value="ZINC PHOSPHODIESTERASE ELAC PROTEIN 1"/>
    <property type="match status" value="1"/>
</dbReference>
<keyword evidence="3 8" id="KW-0540">Nuclease</keyword>
<dbReference type="SUPFAM" id="SSF56281">
    <property type="entry name" value="Metallo-hydrolase/oxidoreductase"/>
    <property type="match status" value="1"/>
</dbReference>
<dbReference type="HAMAP" id="MF_01818">
    <property type="entry name" value="RNase_Z_BN"/>
    <property type="match status" value="1"/>
</dbReference>
<feature type="binding site" evidence="8">
    <location>
        <position position="66"/>
    </location>
    <ligand>
        <name>Zn(2+)</name>
        <dbReference type="ChEBI" id="CHEBI:29105"/>
        <label>2</label>
        <note>catalytic</note>
    </ligand>
</feature>
<feature type="binding site" evidence="8">
    <location>
        <position position="138"/>
    </location>
    <ligand>
        <name>Zn(2+)</name>
        <dbReference type="ChEBI" id="CHEBI:29105"/>
        <label>1</label>
        <note>catalytic</note>
    </ligand>
</feature>
<evidence type="ECO:0000256" key="1">
    <source>
        <dbReference type="ARBA" id="ARBA00011738"/>
    </source>
</evidence>
<evidence type="ECO:0000256" key="5">
    <source>
        <dbReference type="ARBA" id="ARBA00022759"/>
    </source>
</evidence>
<name>A0A2S7F9S6_CLOBU</name>
<dbReference type="CDD" id="cd07717">
    <property type="entry name" value="RNaseZ_ZiPD-like_MBL-fold"/>
    <property type="match status" value="1"/>
</dbReference>
<comment type="similarity">
    <text evidence="8">Belongs to the RNase Z family.</text>
</comment>
<gene>
    <name evidence="8" type="primary">rnz</name>
    <name evidence="9" type="ORF">AWN73_14365</name>
</gene>
<dbReference type="PANTHER" id="PTHR46018">
    <property type="entry name" value="ZINC PHOSPHODIESTERASE ELAC PROTEIN 1"/>
    <property type="match status" value="1"/>
</dbReference>
<dbReference type="Proteomes" id="UP000238081">
    <property type="component" value="Unassembled WGS sequence"/>
</dbReference>
<dbReference type="Pfam" id="PF23023">
    <property type="entry name" value="Anti-Pycsar_Apyc1"/>
    <property type="match status" value="1"/>
</dbReference>
<dbReference type="Gene3D" id="3.60.15.10">
    <property type="entry name" value="Ribonuclease Z/Hydroxyacylglutathione hydrolase-like"/>
    <property type="match status" value="1"/>
</dbReference>
<feature type="binding site" evidence="8">
    <location>
        <position position="207"/>
    </location>
    <ligand>
        <name>Zn(2+)</name>
        <dbReference type="ChEBI" id="CHEBI:29105"/>
        <label>1</label>
        <note>catalytic</note>
    </ligand>
</feature>
<comment type="function">
    <text evidence="8">Zinc phosphodiesterase, which displays some tRNA 3'-processing endonuclease activity. Probably involved in tRNA maturation, by removing a 3'-trailer from precursor tRNA.</text>
</comment>
<dbReference type="InterPro" id="IPR013471">
    <property type="entry name" value="RNase_Z/BN"/>
</dbReference>
<evidence type="ECO:0000256" key="7">
    <source>
        <dbReference type="ARBA" id="ARBA00022833"/>
    </source>
</evidence>
<dbReference type="NCBIfam" id="NF000801">
    <property type="entry name" value="PRK00055.1-3"/>
    <property type="match status" value="1"/>
</dbReference>
<dbReference type="GO" id="GO:0008270">
    <property type="term" value="F:zinc ion binding"/>
    <property type="evidence" value="ECO:0007669"/>
    <property type="project" value="UniProtKB-UniRule"/>
</dbReference>
<comment type="subunit">
    <text evidence="1 8">Homodimer.</text>
</comment>
<feature type="binding site" evidence="8">
    <location>
        <position position="61"/>
    </location>
    <ligand>
        <name>Zn(2+)</name>
        <dbReference type="ChEBI" id="CHEBI:29105"/>
        <label>1</label>
        <note>catalytic</note>
    </ligand>
</feature>
<sequence>MIDILLLGCGGGMPMPGRFLSASLLMYKGRKILIDCGEGTQVSMRMCNAGFKTIDVICISHIHGDHIVGLPGLLGTIGNSGRVEKITIIGPEGIKKAVNGLRTIVEWLPYEIDIIENPKESIDIMNEEVKVSFFEADHSAPCLGYSFYIKRTPKFDLDSAMKNNVPKNLWNILQKKSESVEVDGVIYERNMVMGEERKGIKISFITDSRPSIEIPSFIDNSDLFICEGTYGSDDDIEKAVKNKHMTFREAAQLACKGKVKNMILTHFGTAMSDPVLYENNAKEVFKDTIIGYDRLKFSMDFDK</sequence>
<keyword evidence="7 8" id="KW-0862">Zinc</keyword>
<keyword evidence="4 8" id="KW-0479">Metal-binding</keyword>
<dbReference type="InterPro" id="IPR036866">
    <property type="entry name" value="RibonucZ/Hydroxyglut_hydro"/>
</dbReference>
<comment type="catalytic activity">
    <reaction evidence="8">
        <text>Endonucleolytic cleavage of RNA, removing extra 3' nucleotides from tRNA precursor, generating 3' termini of tRNAs. A 3'-hydroxy group is left at the tRNA terminus and a 5'-phosphoryl group is left at the trailer molecule.</text>
        <dbReference type="EC" id="3.1.26.11"/>
    </reaction>
</comment>
<protein>
    <recommendedName>
        <fullName evidence="8">Ribonuclease Z</fullName>
        <shortName evidence="8">RNase Z</shortName>
        <ecNumber evidence="8">3.1.26.11</ecNumber>
    </recommendedName>
    <alternativeName>
        <fullName evidence="8">tRNA 3 endonuclease</fullName>
    </alternativeName>
    <alternativeName>
        <fullName evidence="8">tRNase Z</fullName>
    </alternativeName>
</protein>
<evidence type="ECO:0000313" key="10">
    <source>
        <dbReference type="Proteomes" id="UP000238081"/>
    </source>
</evidence>
<reference evidence="9 10" key="1">
    <citation type="submission" date="2016-01" db="EMBL/GenBank/DDBJ databases">
        <title>Characterization of the Clostridium difficile lineages that are prevalent in Hong Kong and China.</title>
        <authorList>
            <person name="Kwok J.S.-L."/>
            <person name="Lam W.-Y."/>
            <person name="Ip M."/>
            <person name="Chan T.-F."/>
            <person name="Hawkey P.M."/>
            <person name="Tsui S.K.-W."/>
        </authorList>
    </citation>
    <scope>NUCLEOTIDE SEQUENCE [LARGE SCALE GENOMIC DNA]</scope>
    <source>
        <strain evidence="9 10">300064</strain>
    </source>
</reference>
<keyword evidence="2 8" id="KW-0819">tRNA processing</keyword>
<evidence type="ECO:0000256" key="8">
    <source>
        <dbReference type="HAMAP-Rule" id="MF_01818"/>
    </source>
</evidence>
<feature type="binding site" evidence="8">
    <location>
        <position position="207"/>
    </location>
    <ligand>
        <name>Zn(2+)</name>
        <dbReference type="ChEBI" id="CHEBI:29105"/>
        <label>2</label>
        <note>catalytic</note>
    </ligand>
</feature>
<dbReference type="AlphaFoldDB" id="A0A2S7F9S6"/>
<feature type="binding site" evidence="8">
    <location>
        <position position="65"/>
    </location>
    <ligand>
        <name>Zn(2+)</name>
        <dbReference type="ChEBI" id="CHEBI:29105"/>
        <label>2</label>
        <note>catalytic</note>
    </ligand>
</feature>
<organism evidence="9 10">
    <name type="scientific">Clostridium butyricum</name>
    <dbReference type="NCBI Taxonomy" id="1492"/>
    <lineage>
        <taxon>Bacteria</taxon>
        <taxon>Bacillati</taxon>
        <taxon>Bacillota</taxon>
        <taxon>Clostridia</taxon>
        <taxon>Eubacteriales</taxon>
        <taxon>Clostridiaceae</taxon>
        <taxon>Clostridium</taxon>
    </lineage>
</organism>
<comment type="caution">
    <text evidence="9">The sequence shown here is derived from an EMBL/GenBank/DDBJ whole genome shotgun (WGS) entry which is preliminary data.</text>
</comment>
<dbReference type="EMBL" id="LRDH01000110">
    <property type="protein sequence ID" value="PPV14266.1"/>
    <property type="molecule type" value="Genomic_DNA"/>
</dbReference>
<keyword evidence="6 8" id="KW-0378">Hydrolase</keyword>
<dbReference type="GO" id="GO:0042781">
    <property type="term" value="F:3'-tRNA processing endoribonuclease activity"/>
    <property type="evidence" value="ECO:0007669"/>
    <property type="project" value="UniProtKB-UniRule"/>
</dbReference>
<keyword evidence="5 8" id="KW-0255">Endonuclease</keyword>
<evidence type="ECO:0000256" key="6">
    <source>
        <dbReference type="ARBA" id="ARBA00022801"/>
    </source>
</evidence>
<accession>A0A2S7F9S6</accession>
<comment type="cofactor">
    <cofactor evidence="8">
        <name>Zn(2+)</name>
        <dbReference type="ChEBI" id="CHEBI:29105"/>
    </cofactor>
    <text evidence="8">Binds 2 Zn(2+) ions.</text>
</comment>
<evidence type="ECO:0000256" key="3">
    <source>
        <dbReference type="ARBA" id="ARBA00022722"/>
    </source>
</evidence>
<dbReference type="NCBIfam" id="TIGR02651">
    <property type="entry name" value="RNase_Z"/>
    <property type="match status" value="1"/>
</dbReference>